<dbReference type="Proteomes" id="UP000244140">
    <property type="component" value="Unassembled WGS sequence"/>
</dbReference>
<gene>
    <name evidence="1" type="ORF">DAI13_17395</name>
</gene>
<dbReference type="NCBIfam" id="NF041498">
    <property type="entry name" value="MobP2"/>
    <property type="match status" value="1"/>
</dbReference>
<dbReference type="AlphaFoldDB" id="A0A855UED0"/>
<organism evidence="1 2">
    <name type="scientific">Enterococcus faecalis</name>
    <name type="common">Streptococcus faecalis</name>
    <dbReference type="NCBI Taxonomy" id="1351"/>
    <lineage>
        <taxon>Bacteria</taxon>
        <taxon>Bacillati</taxon>
        <taxon>Bacillota</taxon>
        <taxon>Bacilli</taxon>
        <taxon>Lactobacillales</taxon>
        <taxon>Enterococcaceae</taxon>
        <taxon>Enterococcus</taxon>
    </lineage>
</organism>
<dbReference type="InterPro" id="IPR048101">
    <property type="entry name" value="MobP2"/>
</dbReference>
<evidence type="ECO:0000313" key="2">
    <source>
        <dbReference type="Proteomes" id="UP000244140"/>
    </source>
</evidence>
<dbReference type="Pfam" id="PF18555">
    <property type="entry name" value="MobL"/>
    <property type="match status" value="1"/>
</dbReference>
<reference evidence="1 2" key="1">
    <citation type="submission" date="2018-04" db="EMBL/GenBank/DDBJ databases">
        <authorList>
            <person name="Van Tyne D."/>
        </authorList>
    </citation>
    <scope>NUCLEOTIDE SEQUENCE [LARGE SCALE GENOMIC DNA]</scope>
    <source>
        <strain evidence="1 2">B2535</strain>
    </source>
</reference>
<comment type="caution">
    <text evidence="1">The sequence shown here is derived from an EMBL/GenBank/DDBJ whole genome shotgun (WGS) entry which is preliminary data.</text>
</comment>
<accession>A0A855UED0</accession>
<dbReference type="InterPro" id="IPR041073">
    <property type="entry name" value="MobL"/>
</dbReference>
<proteinExistence type="predicted"/>
<evidence type="ECO:0000313" key="1">
    <source>
        <dbReference type="EMBL" id="PTN72730.1"/>
    </source>
</evidence>
<dbReference type="EMBL" id="PZZH01000003">
    <property type="protein sequence ID" value="PTN72730.1"/>
    <property type="molecule type" value="Genomic_DNA"/>
</dbReference>
<name>A0A855UED0_ENTFL</name>
<dbReference type="RefSeq" id="WP_010715713.1">
    <property type="nucleotide sequence ID" value="NZ_AP027138.1"/>
</dbReference>
<protein>
    <submittedName>
        <fullName evidence="1">Uncharacterized protein</fullName>
    </submittedName>
</protein>
<sequence length="411" mass="48530">MVKAAIVQKWKFVSSKNRTFSKYIDYIDRDEATRTKEFKQYNLLSTDGYNHYMEDPEKSSGLFTSKKNQLTSEERRQVKKEFLKAQKNDSIMWQDVVSFDTNWLIEQELYNPEEKVLNEPKIMNAVRAAMKEQLNREGLANSAIWTAAIHYNELHHIHVHIAIVEPNPTREYKTFSNKDGSTYQARRGSRSKKSIDRFRSQVASQLLDRDEPLARISSLIRNGFGKQTGNFSRTPSEELQYLYGKIYHSLPPDTRTWKYNMNALQEVRPLINRFIDTYVQTYDEKPYKELQLLLKENARFYERVYGTGTKEADRANDFITNKNEELYAKLGNALLKEMREQYKLENQGKARQGQPNWQELIYQDKPNVKPIKADLGKIKKAFRKDFESMKNQQIYLKNLQRQQQEEQGPSR</sequence>